<sequence>MKIHALILVVMALTLVACGDKQADTAATPARSSPSAKPAPSSATALPSACQLVTAADVQAAFGQAVAVMADEPETCVYNGVGDTAAFSLLTTTLTPSANAAEATDTFRMMLKMQGGMNEILSETLGAANNPASGQALAGVGDESWFKVGDTNPLAMTQAMVRKGTVVLGITATGMDGKEAPKFEKLVRTIAAKL</sequence>
<evidence type="ECO:0000313" key="3">
    <source>
        <dbReference type="Proteomes" id="UP000192491"/>
    </source>
</evidence>
<comment type="caution">
    <text evidence="2">The sequence shown here is derived from an EMBL/GenBank/DDBJ whole genome shotgun (WGS) entry which is preliminary data.</text>
</comment>
<dbReference type="EMBL" id="MTEJ01000089">
    <property type="protein sequence ID" value="OQX11369.1"/>
    <property type="molecule type" value="Genomic_DNA"/>
</dbReference>
<evidence type="ECO:0000313" key="2">
    <source>
        <dbReference type="EMBL" id="OQX11369.1"/>
    </source>
</evidence>
<dbReference type="PROSITE" id="PS51257">
    <property type="entry name" value="PROKAR_LIPOPROTEIN"/>
    <property type="match status" value="1"/>
</dbReference>
<organism evidence="2 3">
    <name type="scientific">Thiothrix lacustris</name>
    <dbReference type="NCBI Taxonomy" id="525917"/>
    <lineage>
        <taxon>Bacteria</taxon>
        <taxon>Pseudomonadati</taxon>
        <taxon>Pseudomonadota</taxon>
        <taxon>Gammaproteobacteria</taxon>
        <taxon>Thiotrichales</taxon>
        <taxon>Thiotrichaceae</taxon>
        <taxon>Thiothrix</taxon>
    </lineage>
</organism>
<keyword evidence="1" id="KW-0732">Signal</keyword>
<name>A0A1Y1QQE1_9GAMM</name>
<feature type="chain" id="PRO_5013073142" description="DUF3558 domain-containing protein" evidence="1">
    <location>
        <begin position="24"/>
        <end position="194"/>
    </location>
</feature>
<dbReference type="AlphaFoldDB" id="A0A1Y1QQE1"/>
<gene>
    <name evidence="2" type="ORF">BWK73_17900</name>
</gene>
<dbReference type="Proteomes" id="UP000192491">
    <property type="component" value="Unassembled WGS sequence"/>
</dbReference>
<evidence type="ECO:0000256" key="1">
    <source>
        <dbReference type="SAM" id="SignalP"/>
    </source>
</evidence>
<reference evidence="2 3" key="1">
    <citation type="submission" date="2017-01" db="EMBL/GenBank/DDBJ databases">
        <title>Novel large sulfur bacteria in the metagenomes of groundwater-fed chemosynthetic microbial mats in the Lake Huron basin.</title>
        <authorList>
            <person name="Sharrar A.M."/>
            <person name="Flood B.E."/>
            <person name="Bailey J.V."/>
            <person name="Jones D.S."/>
            <person name="Biddanda B."/>
            <person name="Ruberg S.A."/>
            <person name="Marcus D.N."/>
            <person name="Dick G.J."/>
        </authorList>
    </citation>
    <scope>NUCLEOTIDE SEQUENCE [LARGE SCALE GENOMIC DNA]</scope>
    <source>
        <strain evidence="2">A8</strain>
    </source>
</reference>
<proteinExistence type="predicted"/>
<protein>
    <recommendedName>
        <fullName evidence="4">DUF3558 domain-containing protein</fullName>
    </recommendedName>
</protein>
<accession>A0A1Y1QQE1</accession>
<evidence type="ECO:0008006" key="4">
    <source>
        <dbReference type="Google" id="ProtNLM"/>
    </source>
</evidence>
<feature type="signal peptide" evidence="1">
    <location>
        <begin position="1"/>
        <end position="23"/>
    </location>
</feature>